<reference evidence="2 3" key="1">
    <citation type="submission" date="2016-11" db="EMBL/GenBank/DDBJ databases">
        <authorList>
            <person name="Jaros S."/>
            <person name="Januszkiewicz K."/>
            <person name="Wedrychowicz H."/>
        </authorList>
    </citation>
    <scope>NUCLEOTIDE SEQUENCE [LARGE SCALE GENOMIC DNA]</scope>
    <source>
        <strain evidence="2 3">CGMCC 1.12145</strain>
    </source>
</reference>
<dbReference type="Gene3D" id="1.10.1740.10">
    <property type="match status" value="1"/>
</dbReference>
<organism evidence="2 3">
    <name type="scientific">Sinomicrobium oceani</name>
    <dbReference type="NCBI Taxonomy" id="1150368"/>
    <lineage>
        <taxon>Bacteria</taxon>
        <taxon>Pseudomonadati</taxon>
        <taxon>Bacteroidota</taxon>
        <taxon>Flavobacteriia</taxon>
        <taxon>Flavobacteriales</taxon>
        <taxon>Flavobacteriaceae</taxon>
        <taxon>Sinomicrobium</taxon>
    </lineage>
</organism>
<keyword evidence="3" id="KW-1185">Reference proteome</keyword>
<accession>A0A1K1MA51</accession>
<sequence length="71" mass="8766">MYYIAKSYVRNEQDAEEIVQDVFMKLWHRKDNKEIWTNNYLFTATKNACLNYLKHRKVVVDKARNYYDKQL</sequence>
<protein>
    <submittedName>
        <fullName evidence="2">Sigma-70 region 2</fullName>
    </submittedName>
</protein>
<dbReference type="SUPFAM" id="SSF88946">
    <property type="entry name" value="Sigma2 domain of RNA polymerase sigma factors"/>
    <property type="match status" value="1"/>
</dbReference>
<dbReference type="STRING" id="1150368.SAMN02927921_00511"/>
<dbReference type="Proteomes" id="UP000182248">
    <property type="component" value="Unassembled WGS sequence"/>
</dbReference>
<dbReference type="GO" id="GO:0003700">
    <property type="term" value="F:DNA-binding transcription factor activity"/>
    <property type="evidence" value="ECO:0007669"/>
    <property type="project" value="InterPro"/>
</dbReference>
<evidence type="ECO:0000313" key="3">
    <source>
        <dbReference type="Proteomes" id="UP000182248"/>
    </source>
</evidence>
<proteinExistence type="predicted"/>
<evidence type="ECO:0000313" key="2">
    <source>
        <dbReference type="EMBL" id="SFW20020.1"/>
    </source>
</evidence>
<dbReference type="AlphaFoldDB" id="A0A1K1MA51"/>
<dbReference type="EMBL" id="FPJE01000002">
    <property type="protein sequence ID" value="SFW20020.1"/>
    <property type="molecule type" value="Genomic_DNA"/>
</dbReference>
<dbReference type="InterPro" id="IPR013325">
    <property type="entry name" value="RNA_pol_sigma_r2"/>
</dbReference>
<dbReference type="GO" id="GO:0006352">
    <property type="term" value="P:DNA-templated transcription initiation"/>
    <property type="evidence" value="ECO:0007669"/>
    <property type="project" value="InterPro"/>
</dbReference>
<name>A0A1K1MA51_9FLAO</name>
<evidence type="ECO:0000259" key="1">
    <source>
        <dbReference type="Pfam" id="PF04542"/>
    </source>
</evidence>
<dbReference type="Pfam" id="PF04542">
    <property type="entry name" value="Sigma70_r2"/>
    <property type="match status" value="1"/>
</dbReference>
<dbReference type="InterPro" id="IPR007627">
    <property type="entry name" value="RNA_pol_sigma70_r2"/>
</dbReference>
<gene>
    <name evidence="2" type="ORF">SAMN02927921_00511</name>
</gene>
<feature type="domain" description="RNA polymerase sigma-70 region 2" evidence="1">
    <location>
        <begin position="2"/>
        <end position="57"/>
    </location>
</feature>